<gene>
    <name evidence="1" type="ORF">S03H2_28344</name>
</gene>
<evidence type="ECO:0000313" key="1">
    <source>
        <dbReference type="EMBL" id="GAH56021.1"/>
    </source>
</evidence>
<organism evidence="1">
    <name type="scientific">marine sediment metagenome</name>
    <dbReference type="NCBI Taxonomy" id="412755"/>
    <lineage>
        <taxon>unclassified sequences</taxon>
        <taxon>metagenomes</taxon>
        <taxon>ecological metagenomes</taxon>
    </lineage>
</organism>
<sequence length="39" mass="4562">VCDDKLCWILFLKSPNLNQGGQYLGQPTLQYLSRTNRMF</sequence>
<feature type="non-terminal residue" evidence="1">
    <location>
        <position position="1"/>
    </location>
</feature>
<dbReference type="EMBL" id="BARU01017073">
    <property type="protein sequence ID" value="GAH56021.1"/>
    <property type="molecule type" value="Genomic_DNA"/>
</dbReference>
<accession>X1GDS4</accession>
<reference evidence="1" key="1">
    <citation type="journal article" date="2014" name="Front. Microbiol.">
        <title>High frequency of phylogenetically diverse reductive dehalogenase-homologous genes in deep subseafloor sedimentary metagenomes.</title>
        <authorList>
            <person name="Kawai M."/>
            <person name="Futagami T."/>
            <person name="Toyoda A."/>
            <person name="Takaki Y."/>
            <person name="Nishi S."/>
            <person name="Hori S."/>
            <person name="Arai W."/>
            <person name="Tsubouchi T."/>
            <person name="Morono Y."/>
            <person name="Uchiyama I."/>
            <person name="Ito T."/>
            <person name="Fujiyama A."/>
            <person name="Inagaki F."/>
            <person name="Takami H."/>
        </authorList>
    </citation>
    <scope>NUCLEOTIDE SEQUENCE</scope>
    <source>
        <strain evidence="1">Expedition CK06-06</strain>
    </source>
</reference>
<comment type="caution">
    <text evidence="1">The sequence shown here is derived from an EMBL/GenBank/DDBJ whole genome shotgun (WGS) entry which is preliminary data.</text>
</comment>
<name>X1GDS4_9ZZZZ</name>
<proteinExistence type="predicted"/>
<protein>
    <submittedName>
        <fullName evidence="1">Uncharacterized protein</fullName>
    </submittedName>
</protein>
<dbReference type="AlphaFoldDB" id="X1GDS4"/>